<reference evidence="2" key="1">
    <citation type="journal article" date="2017" name="Front. Plant Sci.">
        <title>Climate Clever Clovers: New Paradigm to Reduce the Environmental Footprint of Ruminants by Breeding Low Methanogenic Forages Utilizing Haplotype Variation.</title>
        <authorList>
            <person name="Kaur P."/>
            <person name="Appels R."/>
            <person name="Bayer P.E."/>
            <person name="Keeble-Gagnere G."/>
            <person name="Wang J."/>
            <person name="Hirakawa H."/>
            <person name="Shirasawa K."/>
            <person name="Vercoe P."/>
            <person name="Stefanova K."/>
            <person name="Durmic Z."/>
            <person name="Nichols P."/>
            <person name="Revell C."/>
            <person name="Isobe S.N."/>
            <person name="Edwards D."/>
            <person name="Erskine W."/>
        </authorList>
    </citation>
    <scope>NUCLEOTIDE SEQUENCE [LARGE SCALE GENOMIC DNA]</scope>
    <source>
        <strain evidence="2">cv. Daliak</strain>
    </source>
</reference>
<proteinExistence type="predicted"/>
<keyword evidence="2" id="KW-1185">Reference proteome</keyword>
<dbReference type="EMBL" id="DF973710">
    <property type="protein sequence ID" value="GAU38308.1"/>
    <property type="molecule type" value="Genomic_DNA"/>
</dbReference>
<protein>
    <submittedName>
        <fullName evidence="1">Uncharacterized protein</fullName>
    </submittedName>
</protein>
<evidence type="ECO:0000313" key="2">
    <source>
        <dbReference type="Proteomes" id="UP000242715"/>
    </source>
</evidence>
<dbReference type="Proteomes" id="UP000242715">
    <property type="component" value="Unassembled WGS sequence"/>
</dbReference>
<dbReference type="AlphaFoldDB" id="A0A2Z6N0E7"/>
<accession>A0A2Z6N0E7</accession>
<sequence length="61" mass="7153">MDALHEVIQKIRESIRYIKSSQEVQGKFNEILQRAGINSQKALFLDNPIHWNLHISCLKLH</sequence>
<evidence type="ECO:0000313" key="1">
    <source>
        <dbReference type="EMBL" id="GAU38308.1"/>
    </source>
</evidence>
<dbReference type="OrthoDB" id="1607513at2759"/>
<name>A0A2Z6N0E7_TRISU</name>
<organism evidence="1 2">
    <name type="scientific">Trifolium subterraneum</name>
    <name type="common">Subterranean clover</name>
    <dbReference type="NCBI Taxonomy" id="3900"/>
    <lineage>
        <taxon>Eukaryota</taxon>
        <taxon>Viridiplantae</taxon>
        <taxon>Streptophyta</taxon>
        <taxon>Embryophyta</taxon>
        <taxon>Tracheophyta</taxon>
        <taxon>Spermatophyta</taxon>
        <taxon>Magnoliopsida</taxon>
        <taxon>eudicotyledons</taxon>
        <taxon>Gunneridae</taxon>
        <taxon>Pentapetalae</taxon>
        <taxon>rosids</taxon>
        <taxon>fabids</taxon>
        <taxon>Fabales</taxon>
        <taxon>Fabaceae</taxon>
        <taxon>Papilionoideae</taxon>
        <taxon>50 kb inversion clade</taxon>
        <taxon>NPAAA clade</taxon>
        <taxon>Hologalegina</taxon>
        <taxon>IRL clade</taxon>
        <taxon>Trifolieae</taxon>
        <taxon>Trifolium</taxon>
    </lineage>
</organism>
<gene>
    <name evidence="1" type="ORF">TSUD_61690</name>
</gene>